<dbReference type="GO" id="GO:0030001">
    <property type="term" value="P:metal ion transport"/>
    <property type="evidence" value="ECO:0007669"/>
    <property type="project" value="InterPro"/>
</dbReference>
<accession>A0A3P3R0H3</accession>
<organism evidence="5 6">
    <name type="scientific">Lachnoanaerobaculum gingivalis</name>
    <dbReference type="NCBI Taxonomy" id="2490855"/>
    <lineage>
        <taxon>Bacteria</taxon>
        <taxon>Bacillati</taxon>
        <taxon>Bacillota</taxon>
        <taxon>Clostridia</taxon>
        <taxon>Lachnospirales</taxon>
        <taxon>Lachnospiraceae</taxon>
        <taxon>Lachnoanaerobaculum</taxon>
    </lineage>
</organism>
<keyword evidence="6" id="KW-1185">Reference proteome</keyword>
<dbReference type="SUPFAM" id="SSF53807">
    <property type="entry name" value="Helical backbone' metal receptor"/>
    <property type="match status" value="1"/>
</dbReference>
<proteinExistence type="inferred from homology"/>
<dbReference type="OrthoDB" id="9810636at2"/>
<comment type="similarity">
    <text evidence="1">Belongs to the bacterial solute-binding protein 9 family.</text>
</comment>
<dbReference type="AlphaFoldDB" id="A0A3P3R0H3"/>
<feature type="compositionally biased region" description="Basic and acidic residues" evidence="4">
    <location>
        <begin position="159"/>
        <end position="177"/>
    </location>
</feature>
<feature type="region of interest" description="Disordered" evidence="4">
    <location>
        <begin position="151"/>
        <end position="186"/>
    </location>
</feature>
<gene>
    <name evidence="5" type="ORF">EHV10_02810</name>
</gene>
<dbReference type="PANTHER" id="PTHR42953">
    <property type="entry name" value="HIGH-AFFINITY ZINC UPTAKE SYSTEM PROTEIN ZNUA-RELATED"/>
    <property type="match status" value="1"/>
</dbReference>
<comment type="caution">
    <text evidence="5">The sequence shown here is derived from an EMBL/GenBank/DDBJ whole genome shotgun (WGS) entry which is preliminary data.</text>
</comment>
<dbReference type="Proteomes" id="UP000272490">
    <property type="component" value="Unassembled WGS sequence"/>
</dbReference>
<dbReference type="Gene3D" id="3.40.50.1980">
    <property type="entry name" value="Nitrogenase molybdenum iron protein domain"/>
    <property type="match status" value="2"/>
</dbReference>
<evidence type="ECO:0000256" key="3">
    <source>
        <dbReference type="ARBA" id="ARBA00022729"/>
    </source>
</evidence>
<dbReference type="GO" id="GO:0046872">
    <property type="term" value="F:metal ion binding"/>
    <property type="evidence" value="ECO:0007669"/>
    <property type="project" value="InterPro"/>
</dbReference>
<reference evidence="5 6" key="1">
    <citation type="submission" date="2018-11" db="EMBL/GenBank/DDBJ databases">
        <title>Genome sequencing of Lachnoanaerobaculum sp. KCOM 2030 (= ChDC B114).</title>
        <authorList>
            <person name="Kook J.-K."/>
            <person name="Park S.-N."/>
            <person name="Lim Y.K."/>
        </authorList>
    </citation>
    <scope>NUCLEOTIDE SEQUENCE [LARGE SCALE GENOMIC DNA]</scope>
    <source>
        <strain evidence="5 6">KCOM 2030</strain>
    </source>
</reference>
<name>A0A3P3R0H3_9FIRM</name>
<evidence type="ECO:0000313" key="6">
    <source>
        <dbReference type="Proteomes" id="UP000272490"/>
    </source>
</evidence>
<dbReference type="RefSeq" id="WP_128673315.1">
    <property type="nucleotide sequence ID" value="NZ_RRCO01000001.1"/>
</dbReference>
<dbReference type="InterPro" id="IPR006127">
    <property type="entry name" value="ZnuA-like"/>
</dbReference>
<evidence type="ECO:0000256" key="1">
    <source>
        <dbReference type="ARBA" id="ARBA00011028"/>
    </source>
</evidence>
<dbReference type="EMBL" id="RRCO01000001">
    <property type="protein sequence ID" value="RRJ26957.1"/>
    <property type="molecule type" value="Genomic_DNA"/>
</dbReference>
<keyword evidence="3" id="KW-0732">Signal</keyword>
<keyword evidence="2" id="KW-0813">Transport</keyword>
<protein>
    <submittedName>
        <fullName evidence="5">Zinc ABC transporter substrate-binding protein</fullName>
    </submittedName>
</protein>
<evidence type="ECO:0000256" key="4">
    <source>
        <dbReference type="SAM" id="MobiDB-lite"/>
    </source>
</evidence>
<dbReference type="PROSITE" id="PS51257">
    <property type="entry name" value="PROKAR_LIPOPROTEIN"/>
    <property type="match status" value="1"/>
</dbReference>
<evidence type="ECO:0000313" key="5">
    <source>
        <dbReference type="EMBL" id="RRJ26957.1"/>
    </source>
</evidence>
<dbReference type="InterPro" id="IPR050492">
    <property type="entry name" value="Bact_metal-bind_prot9"/>
</dbReference>
<dbReference type="PANTHER" id="PTHR42953:SF3">
    <property type="entry name" value="HIGH-AFFINITY ZINC UPTAKE SYSTEM PROTEIN ZNUA"/>
    <property type="match status" value="1"/>
</dbReference>
<evidence type="ECO:0000256" key="2">
    <source>
        <dbReference type="ARBA" id="ARBA00022448"/>
    </source>
</evidence>
<sequence>MKKYIGIGLSILVAIMMVLGCAKKESTGSSEAESGSSVTESSSVAESKSEETKKLNIVTTIFPAYDWVKQIVGDNKNVEISFLIDKGVDLHSYQASAADIAKITDSDLFVYVGGDSDGWAEDIIKENPNLKYINMVDSIGEAALAEELVEGMQDEEEHDHEGEEHANEEGEHAHEEGEHEDGEEEIDEHVWLSIKNAETIVSAIEAKLAEIDPDNKAEYEKNANDYLAKLDELDKEYKDTLSSIQNKTIIVGDRFPFRYLVNEYGIKYYAAFKGCDAGSEASFETVKFLANKMDELNMSDIFIIDGSKGDLAKTIVDNTKDKNAKVLVLDSMQSTKSSDNASYLDIMKKNLEVLKEVL</sequence>
<dbReference type="Pfam" id="PF01297">
    <property type="entry name" value="ZnuA"/>
    <property type="match status" value="1"/>
</dbReference>